<dbReference type="GO" id="GO:0043138">
    <property type="term" value="F:3'-5' DNA helicase activity"/>
    <property type="evidence" value="ECO:0007669"/>
    <property type="project" value="UniProtKB-EC"/>
</dbReference>
<dbReference type="InterPro" id="IPR036390">
    <property type="entry name" value="WH_DNA-bd_sf"/>
</dbReference>
<gene>
    <name evidence="9" type="ORF">ENJ89_06620</name>
</gene>
<dbReference type="GO" id="GO:0006281">
    <property type="term" value="P:DNA repair"/>
    <property type="evidence" value="ECO:0007669"/>
    <property type="project" value="InterPro"/>
</dbReference>
<feature type="domain" description="Helicase C-terminal" evidence="8">
    <location>
        <begin position="1"/>
        <end position="144"/>
    </location>
</feature>
<proteinExistence type="inferred from homology"/>
<organism evidence="9">
    <name type="scientific">Caldithrix abyssi</name>
    <dbReference type="NCBI Taxonomy" id="187145"/>
    <lineage>
        <taxon>Bacteria</taxon>
        <taxon>Pseudomonadati</taxon>
        <taxon>Calditrichota</taxon>
        <taxon>Calditrichia</taxon>
        <taxon>Calditrichales</taxon>
        <taxon>Calditrichaceae</taxon>
        <taxon>Caldithrix</taxon>
    </lineage>
</organism>
<protein>
    <recommendedName>
        <fullName evidence="6">ATP-dependent DNA helicase RecQ</fullName>
        <ecNumber evidence="5">5.6.2.4</ecNumber>
    </recommendedName>
    <alternativeName>
        <fullName evidence="7">DNA 3'-5' helicase RecQ</fullName>
    </alternativeName>
</protein>
<dbReference type="Pfam" id="PF09382">
    <property type="entry name" value="RQC"/>
    <property type="match status" value="1"/>
</dbReference>
<reference evidence="9" key="1">
    <citation type="journal article" date="2020" name="mSystems">
        <title>Genome- and Community-Level Interaction Insights into Carbon Utilization and Element Cycling Functions of Hydrothermarchaeota in Hydrothermal Sediment.</title>
        <authorList>
            <person name="Zhou Z."/>
            <person name="Liu Y."/>
            <person name="Xu W."/>
            <person name="Pan J."/>
            <person name="Luo Z.H."/>
            <person name="Li M."/>
        </authorList>
    </citation>
    <scope>NUCLEOTIDE SEQUENCE [LARGE SCALE GENOMIC DNA]</scope>
    <source>
        <strain evidence="9">HyVt-527</strain>
    </source>
</reference>
<evidence type="ECO:0000313" key="9">
    <source>
        <dbReference type="EMBL" id="HHJ52850.1"/>
    </source>
</evidence>
<dbReference type="Pfam" id="PF16124">
    <property type="entry name" value="RecQ_Zn_bind"/>
    <property type="match status" value="1"/>
</dbReference>
<keyword evidence="2" id="KW-0238">DNA-binding</keyword>
<dbReference type="Gene3D" id="3.40.50.300">
    <property type="entry name" value="P-loop containing nucleotide triphosphate hydrolases"/>
    <property type="match status" value="1"/>
</dbReference>
<dbReference type="GO" id="GO:0003677">
    <property type="term" value="F:DNA binding"/>
    <property type="evidence" value="ECO:0007669"/>
    <property type="project" value="UniProtKB-KW"/>
</dbReference>
<dbReference type="InterPro" id="IPR018982">
    <property type="entry name" value="RQC_domain"/>
</dbReference>
<dbReference type="InterPro" id="IPR032284">
    <property type="entry name" value="RecQ_Zn-bd"/>
</dbReference>
<dbReference type="InterPro" id="IPR036388">
    <property type="entry name" value="WH-like_DNA-bd_sf"/>
</dbReference>
<dbReference type="PANTHER" id="PTHR13710">
    <property type="entry name" value="DNA HELICASE RECQ FAMILY MEMBER"/>
    <property type="match status" value="1"/>
</dbReference>
<dbReference type="GO" id="GO:0005737">
    <property type="term" value="C:cytoplasm"/>
    <property type="evidence" value="ECO:0007669"/>
    <property type="project" value="TreeGrafter"/>
</dbReference>
<evidence type="ECO:0000256" key="4">
    <source>
        <dbReference type="ARBA" id="ARBA00034617"/>
    </source>
</evidence>
<dbReference type="SMART" id="SM00490">
    <property type="entry name" value="HELICc"/>
    <property type="match status" value="1"/>
</dbReference>
<comment type="similarity">
    <text evidence="1">Belongs to the helicase family. RecQ subfamily.</text>
</comment>
<evidence type="ECO:0000256" key="7">
    <source>
        <dbReference type="ARBA" id="ARBA00044550"/>
    </source>
</evidence>
<evidence type="ECO:0000259" key="8">
    <source>
        <dbReference type="PROSITE" id="PS51194"/>
    </source>
</evidence>
<name>A0A7V5PQE8_CALAY</name>
<dbReference type="SUPFAM" id="SSF52540">
    <property type="entry name" value="P-loop containing nucleoside triphosphate hydrolases"/>
    <property type="match status" value="1"/>
</dbReference>
<dbReference type="InterPro" id="IPR027417">
    <property type="entry name" value="P-loop_NTPase"/>
</dbReference>
<dbReference type="InterPro" id="IPR001650">
    <property type="entry name" value="Helicase_C-like"/>
</dbReference>
<dbReference type="AlphaFoldDB" id="A0A7V5PQE8"/>
<dbReference type="Gene3D" id="1.10.10.10">
    <property type="entry name" value="Winged helix-like DNA-binding domain superfamily/Winged helix DNA-binding domain"/>
    <property type="match status" value="1"/>
</dbReference>
<sequence length="440" mass="50605">RIVSSIKGTGIVYVATQKMVAHVCEVLELNKMACVGYHAGMDKKHRTEAQNRWLSDEVPIIVATNAFGMGIDKPDVRFVLHYNIPGSMEAYYQEAGRAGRDGKTSYCVLFFSYRDHTIQQYLIDMTYPSEEILEEIYYFLFSLGRKEILMTYAEIAEAVDANEMQVASAVKLFERYGILKRMERHRRVFQAQLLMSAKKAQKATAGAPVQKKILEYLLNDISGKYDLDELLRATGLSQEQFSRAVRQMEEKGVLTYFPPFRGRGIVITSLEQPWEKVPIDFAEYRRQYEIQLQRLEDVENYVRSKVCRRKYILDYFGEKYGKKNCGACDVCLDWHSPEEDKRSVLPKDDLHILLEAVYEFDGMFGINRIAGMLTGDRESVGKSTLDGSEYFGALSHKDAQTVRRLIYAAIKQGYLNRTEGKYPRLELTQKGLEKLFLESS</sequence>
<dbReference type="GO" id="GO:0006310">
    <property type="term" value="P:DNA recombination"/>
    <property type="evidence" value="ECO:0007669"/>
    <property type="project" value="TreeGrafter"/>
</dbReference>
<dbReference type="GO" id="GO:0030894">
    <property type="term" value="C:replisome"/>
    <property type="evidence" value="ECO:0007669"/>
    <property type="project" value="TreeGrafter"/>
</dbReference>
<dbReference type="PANTHER" id="PTHR13710:SF105">
    <property type="entry name" value="ATP-DEPENDENT DNA HELICASE Q1"/>
    <property type="match status" value="1"/>
</dbReference>
<feature type="non-terminal residue" evidence="9">
    <location>
        <position position="1"/>
    </location>
</feature>
<evidence type="ECO:0000256" key="1">
    <source>
        <dbReference type="ARBA" id="ARBA00005446"/>
    </source>
</evidence>
<accession>A0A7V5PQE8</accession>
<dbReference type="EMBL" id="DROD01000445">
    <property type="protein sequence ID" value="HHJ52850.1"/>
    <property type="molecule type" value="Genomic_DNA"/>
</dbReference>
<comment type="catalytic activity">
    <reaction evidence="4">
        <text>Couples ATP hydrolysis with the unwinding of duplex DNA by translocating in the 3'-5' direction.</text>
        <dbReference type="EC" id="5.6.2.4"/>
    </reaction>
</comment>
<dbReference type="GO" id="GO:0009378">
    <property type="term" value="F:four-way junction helicase activity"/>
    <property type="evidence" value="ECO:0007669"/>
    <property type="project" value="TreeGrafter"/>
</dbReference>
<dbReference type="GO" id="GO:0006260">
    <property type="term" value="P:DNA replication"/>
    <property type="evidence" value="ECO:0007669"/>
    <property type="project" value="InterPro"/>
</dbReference>
<evidence type="ECO:0000256" key="2">
    <source>
        <dbReference type="ARBA" id="ARBA00023125"/>
    </source>
</evidence>
<dbReference type="SMART" id="SM00956">
    <property type="entry name" value="RQC"/>
    <property type="match status" value="1"/>
</dbReference>
<evidence type="ECO:0000256" key="6">
    <source>
        <dbReference type="ARBA" id="ARBA00044535"/>
    </source>
</evidence>
<dbReference type="EC" id="5.6.2.4" evidence="5"/>
<dbReference type="Proteomes" id="UP000886124">
    <property type="component" value="Unassembled WGS sequence"/>
</dbReference>
<evidence type="ECO:0000256" key="5">
    <source>
        <dbReference type="ARBA" id="ARBA00034808"/>
    </source>
</evidence>
<dbReference type="SUPFAM" id="SSF46785">
    <property type="entry name" value="Winged helix' DNA-binding domain"/>
    <property type="match status" value="2"/>
</dbReference>
<keyword evidence="3" id="KW-0413">Isomerase</keyword>
<comment type="caution">
    <text evidence="9">The sequence shown here is derived from an EMBL/GenBank/DDBJ whole genome shotgun (WGS) entry which is preliminary data.</text>
</comment>
<evidence type="ECO:0000256" key="3">
    <source>
        <dbReference type="ARBA" id="ARBA00023235"/>
    </source>
</evidence>
<dbReference type="GO" id="GO:0043590">
    <property type="term" value="C:bacterial nucleoid"/>
    <property type="evidence" value="ECO:0007669"/>
    <property type="project" value="TreeGrafter"/>
</dbReference>
<dbReference type="PROSITE" id="PS51194">
    <property type="entry name" value="HELICASE_CTER"/>
    <property type="match status" value="1"/>
</dbReference>
<dbReference type="Pfam" id="PF00271">
    <property type="entry name" value="Helicase_C"/>
    <property type="match status" value="1"/>
</dbReference>